<dbReference type="GO" id="GO:0005737">
    <property type="term" value="C:cytoplasm"/>
    <property type="evidence" value="ECO:0007669"/>
    <property type="project" value="TreeGrafter"/>
</dbReference>
<dbReference type="GO" id="GO:0005929">
    <property type="term" value="C:cilium"/>
    <property type="evidence" value="ECO:0007669"/>
    <property type="project" value="TreeGrafter"/>
</dbReference>
<evidence type="ECO:0000313" key="2">
    <source>
        <dbReference type="Proteomes" id="UP001163046"/>
    </source>
</evidence>
<dbReference type="Gene3D" id="2.60.40.10">
    <property type="entry name" value="Immunoglobulins"/>
    <property type="match status" value="7"/>
</dbReference>
<proteinExistence type="predicted"/>
<name>A0A9X0D904_9CNID</name>
<evidence type="ECO:0000313" key="1">
    <source>
        <dbReference type="EMBL" id="KAJ7390043.1"/>
    </source>
</evidence>
<accession>A0A9X0D904</accession>
<dbReference type="PANTHER" id="PTHR46348:SF1">
    <property type="entry name" value="DELETED IN LUNG AND ESOPHAGEAL CANCER PROTEIN 1"/>
    <property type="match status" value="1"/>
</dbReference>
<organism evidence="1 2">
    <name type="scientific">Desmophyllum pertusum</name>
    <dbReference type="NCBI Taxonomy" id="174260"/>
    <lineage>
        <taxon>Eukaryota</taxon>
        <taxon>Metazoa</taxon>
        <taxon>Cnidaria</taxon>
        <taxon>Anthozoa</taxon>
        <taxon>Hexacorallia</taxon>
        <taxon>Scleractinia</taxon>
        <taxon>Caryophylliina</taxon>
        <taxon>Caryophylliidae</taxon>
        <taxon>Desmophyllum</taxon>
    </lineage>
</organism>
<sequence>MRKSCWPSTTFEWNLEDPGSISAEPFELKPAMFKLDAGELTTLEITFCPTSAKYFKEEVVFVCDNCHVKEFSLEGTGQMAGVELDSVSGGLSESEIGEMRDISAQHFIRFDEQNPETTTDKTLVIKNTTNVALPFRWKLYKPFFKCPVAPGVPVRPPMTSSHVPRTLDDHGVFMITPNMGTLPPHQSVDFMLEFAPREVGSSHAVGHLILEQIPIHDDSNSTTHDVRDVTAVQIEMKAVSKPFDVSVSPPLVVCPGTLTIGVQYRFPLKMSNNSVSEASVAWRSMEGTSWRVSVEPQSSVIGAGHEVDLELVMVAHEPVQIEETIFCDLKHSSAPVAQRFIFTCPDLDFNLVRFRELHGYQHITIKNISSIPAQWSINESPECLEAESEAAVSEFSFTPAGGVLGPEESERVAVLFKPTDTRRVRTVLQCDVKNGKTSYLSVFCEVQRPRVCLLSCDMYIEKVYLGVPVSREVVLHNQSLLRAQFTWNEILQGDYTITFEPNRGYLEPREERSIKLTFTGHKKGPVRDLVTCCEVTRMPEPVWLSLAADVQGLSVTLETPKFFDLDRPEEIKETSLDDRELLLDFETVPLASCPRTTLVLTNTSAIRARFSLEMDHFKAAKPPTPPDGAPQGRRARLLGRTPNIADPISKTAIKSHADYCQAILRDRRGAAFVPSPSSGELLPFGYQVIEITGHSDMWGEYRDLLVCKIEGMDPVYIPVKMDIIGCPLNFQMMKDQAPILRFGTHVSGAPFVQRSLRINNTSPYDIRLDWETYNIVPQDNQLLDMLVFIGQPLPVIKDGQEVVPAVQEQDCYRCEEKPFIQVKLREHQGARANRPFDVIPSQQVIPAKGHSSVKISFHPYTEDPSGELCTAYASAYMSLNQQILEIPGRVTRLHGVELHPFRLDMTANIDPALLSVETEEDKGTDFITAASDLLHRETPLVHRFVLGNTTETPLTMRFEAKAPFKIISTEPPPSAKTSRSQTPGSITVKPAKTLELKVGFFLSDELVRKVNEFSTAQEQADSMQLITSDEGDRKLVFKQDLNVEFSNNTTQLIPLMASIAVPTLRLSQDLVDFGTCLVGQSVEMHVTLYNPSQSASAWVAKKDPRYPSVSQDVFVVNPTKGYLEANTSFTAQTKTLLKITFTAKHNVEYECVVMVSGQLQEEEQRLVLRGRGSYDQRHERLVNVTTDT</sequence>
<dbReference type="InterPro" id="IPR013783">
    <property type="entry name" value="Ig-like_fold"/>
</dbReference>
<reference evidence="1" key="1">
    <citation type="submission" date="2023-01" db="EMBL/GenBank/DDBJ databases">
        <title>Genome assembly of the deep-sea coral Lophelia pertusa.</title>
        <authorList>
            <person name="Herrera S."/>
            <person name="Cordes E."/>
        </authorList>
    </citation>
    <scope>NUCLEOTIDE SEQUENCE</scope>
    <source>
        <strain evidence="1">USNM1676648</strain>
        <tissue evidence="1">Polyp</tissue>
    </source>
</reference>
<dbReference type="EMBL" id="MU825421">
    <property type="protein sequence ID" value="KAJ7390043.1"/>
    <property type="molecule type" value="Genomic_DNA"/>
</dbReference>
<dbReference type="GO" id="GO:0008285">
    <property type="term" value="P:negative regulation of cell population proliferation"/>
    <property type="evidence" value="ECO:0007669"/>
    <property type="project" value="InterPro"/>
</dbReference>
<dbReference type="GO" id="GO:0015631">
    <property type="term" value="F:tubulin binding"/>
    <property type="evidence" value="ECO:0007669"/>
    <property type="project" value="TreeGrafter"/>
</dbReference>
<gene>
    <name evidence="1" type="primary">DLEC1_2</name>
    <name evidence="1" type="ORF">OS493_027568</name>
</gene>
<dbReference type="OrthoDB" id="2115465at2759"/>
<comment type="caution">
    <text evidence="1">The sequence shown here is derived from an EMBL/GenBank/DDBJ whole genome shotgun (WGS) entry which is preliminary data.</text>
</comment>
<dbReference type="InterPro" id="IPR033304">
    <property type="entry name" value="DLEC1"/>
</dbReference>
<dbReference type="Pfam" id="PF23316">
    <property type="entry name" value="Ig_DLEC1_6th"/>
    <property type="match status" value="1"/>
</dbReference>
<dbReference type="AlphaFoldDB" id="A0A9X0D904"/>
<dbReference type="PANTHER" id="PTHR46348">
    <property type="entry name" value="DELETED IN LUNG AND ESOPHAGEAL CANCER PROTEIN 1"/>
    <property type="match status" value="1"/>
</dbReference>
<protein>
    <submittedName>
        <fullName evidence="1">Deleted in lung and esophageal cancer protein 1</fullName>
    </submittedName>
</protein>
<dbReference type="Proteomes" id="UP001163046">
    <property type="component" value="Unassembled WGS sequence"/>
</dbReference>
<keyword evidence="2" id="KW-1185">Reference proteome</keyword>